<feature type="compositionally biased region" description="Basic residues" evidence="1">
    <location>
        <begin position="132"/>
        <end position="144"/>
    </location>
</feature>
<accession>A0AAN6YTI0</accession>
<feature type="region of interest" description="Disordered" evidence="1">
    <location>
        <begin position="68"/>
        <end position="304"/>
    </location>
</feature>
<feature type="compositionally biased region" description="Basic and acidic residues" evidence="1">
    <location>
        <begin position="195"/>
        <end position="213"/>
    </location>
</feature>
<dbReference type="EMBL" id="MU865451">
    <property type="protein sequence ID" value="KAK4222857.1"/>
    <property type="molecule type" value="Genomic_DNA"/>
</dbReference>
<sequence length="457" mass="50303">MAPAKIPSEAAIVKELQKTVTLIYEGPNSDQLSVNYVRQMVTEKLKLDDNYLKDGDWKARSKQIIHEALGELEKKQPGSSQVSAPSPEVPKQKPKPQPRKRRAKKSPTPESEPEASEDDASDAEVSSEPPTKKRKASQASKSKKAVSDDEEDFDDATPEPEVTKPTKSRVSAKAASVKDKVVSDDDEDMEDAGTEEDKPTKPAPKSDVKPTVEKEDESEVGDSIEVKIYEPPKRKHQAKGKDSGSNTTKENEEAAADSDSSLSSVVVDDGPAPKRKRKSKDSAPAKKPAVPRKPKAAPAELSPDDALVKQLQGQLLKCGVRKVWAFEFKKHDATTPKEKIKHLKQMLTDIGMTGRFSEARAKEIKERRELLDDLGAVQEWNSTFGLDKRASRRRGTKSSSKTLAQSDEDEEDDDNTGVKNENDDSDDENTAAKRNTTRGPPKHRAALAFLDDESESD</sequence>
<reference evidence="2" key="1">
    <citation type="journal article" date="2023" name="Mol. Phylogenet. Evol.">
        <title>Genome-scale phylogeny and comparative genomics of the fungal order Sordariales.</title>
        <authorList>
            <person name="Hensen N."/>
            <person name="Bonometti L."/>
            <person name="Westerberg I."/>
            <person name="Brannstrom I.O."/>
            <person name="Guillou S."/>
            <person name="Cros-Aarteil S."/>
            <person name="Calhoun S."/>
            <person name="Haridas S."/>
            <person name="Kuo A."/>
            <person name="Mondo S."/>
            <person name="Pangilinan J."/>
            <person name="Riley R."/>
            <person name="LaButti K."/>
            <person name="Andreopoulos B."/>
            <person name="Lipzen A."/>
            <person name="Chen C."/>
            <person name="Yan M."/>
            <person name="Daum C."/>
            <person name="Ng V."/>
            <person name="Clum A."/>
            <person name="Steindorff A."/>
            <person name="Ohm R.A."/>
            <person name="Martin F."/>
            <person name="Silar P."/>
            <person name="Natvig D.O."/>
            <person name="Lalanne C."/>
            <person name="Gautier V."/>
            <person name="Ament-Velasquez S.L."/>
            <person name="Kruys A."/>
            <person name="Hutchinson M.I."/>
            <person name="Powell A.J."/>
            <person name="Barry K."/>
            <person name="Miller A.N."/>
            <person name="Grigoriev I.V."/>
            <person name="Debuchy R."/>
            <person name="Gladieux P."/>
            <person name="Hiltunen Thoren M."/>
            <person name="Johannesson H."/>
        </authorList>
    </citation>
    <scope>NUCLEOTIDE SEQUENCE</scope>
    <source>
        <strain evidence="2">CBS 990.96</strain>
    </source>
</reference>
<dbReference type="AlphaFoldDB" id="A0AAN6YTI0"/>
<name>A0AAN6YTI0_9PEZI</name>
<feature type="compositionally biased region" description="Acidic residues" evidence="1">
    <location>
        <begin position="184"/>
        <end position="194"/>
    </location>
</feature>
<reference evidence="2" key="2">
    <citation type="submission" date="2023-05" db="EMBL/GenBank/DDBJ databases">
        <authorList>
            <consortium name="Lawrence Berkeley National Laboratory"/>
            <person name="Steindorff A."/>
            <person name="Hensen N."/>
            <person name="Bonometti L."/>
            <person name="Westerberg I."/>
            <person name="Brannstrom I.O."/>
            <person name="Guillou S."/>
            <person name="Cros-Aarteil S."/>
            <person name="Calhoun S."/>
            <person name="Haridas S."/>
            <person name="Kuo A."/>
            <person name="Mondo S."/>
            <person name="Pangilinan J."/>
            <person name="Riley R."/>
            <person name="Labutti K."/>
            <person name="Andreopoulos B."/>
            <person name="Lipzen A."/>
            <person name="Chen C."/>
            <person name="Yanf M."/>
            <person name="Daum C."/>
            <person name="Ng V."/>
            <person name="Clum A."/>
            <person name="Ohm R."/>
            <person name="Martin F."/>
            <person name="Silar P."/>
            <person name="Natvig D."/>
            <person name="Lalanne C."/>
            <person name="Gautier V."/>
            <person name="Ament-Velasquez S.L."/>
            <person name="Kruys A."/>
            <person name="Hutchinson M.I."/>
            <person name="Powell A.J."/>
            <person name="Barry K."/>
            <person name="Miller A.N."/>
            <person name="Grigoriev I.V."/>
            <person name="Debuchy R."/>
            <person name="Gladieux P."/>
            <person name="Thoren M.H."/>
            <person name="Johannesson H."/>
        </authorList>
    </citation>
    <scope>NUCLEOTIDE SEQUENCE</scope>
    <source>
        <strain evidence="2">CBS 990.96</strain>
    </source>
</reference>
<protein>
    <recommendedName>
        <fullName evidence="4">Transcriptional regulator</fullName>
    </recommendedName>
</protein>
<gene>
    <name evidence="2" type="ORF">QBC38DRAFT_548923</name>
</gene>
<evidence type="ECO:0000256" key="1">
    <source>
        <dbReference type="SAM" id="MobiDB-lite"/>
    </source>
</evidence>
<evidence type="ECO:0008006" key="4">
    <source>
        <dbReference type="Google" id="ProtNLM"/>
    </source>
</evidence>
<proteinExistence type="predicted"/>
<dbReference type="InterPro" id="IPR037647">
    <property type="entry name" value="HIRIP3"/>
</dbReference>
<feature type="compositionally biased region" description="Acidic residues" evidence="1">
    <location>
        <begin position="111"/>
        <end position="122"/>
    </location>
</feature>
<keyword evidence="3" id="KW-1185">Reference proteome</keyword>
<comment type="caution">
    <text evidence="2">The sequence shown here is derived from an EMBL/GenBank/DDBJ whole genome shotgun (WGS) entry which is preliminary data.</text>
</comment>
<feature type="region of interest" description="Disordered" evidence="1">
    <location>
        <begin position="382"/>
        <end position="457"/>
    </location>
</feature>
<feature type="compositionally biased region" description="Low complexity" evidence="1">
    <location>
        <begin position="257"/>
        <end position="269"/>
    </location>
</feature>
<evidence type="ECO:0000313" key="3">
    <source>
        <dbReference type="Proteomes" id="UP001301958"/>
    </source>
</evidence>
<evidence type="ECO:0000313" key="2">
    <source>
        <dbReference type="EMBL" id="KAK4222857.1"/>
    </source>
</evidence>
<feature type="compositionally biased region" description="Acidic residues" evidence="1">
    <location>
        <begin position="406"/>
        <end position="415"/>
    </location>
</feature>
<dbReference type="PANTHER" id="PTHR15410:SF2">
    <property type="entry name" value="HIRA-INTERACTING PROTEIN 3"/>
    <property type="match status" value="1"/>
</dbReference>
<feature type="compositionally biased region" description="Acidic residues" evidence="1">
    <location>
        <begin position="148"/>
        <end position="158"/>
    </location>
</feature>
<organism evidence="2 3">
    <name type="scientific">Podospora fimiseda</name>
    <dbReference type="NCBI Taxonomy" id="252190"/>
    <lineage>
        <taxon>Eukaryota</taxon>
        <taxon>Fungi</taxon>
        <taxon>Dikarya</taxon>
        <taxon>Ascomycota</taxon>
        <taxon>Pezizomycotina</taxon>
        <taxon>Sordariomycetes</taxon>
        <taxon>Sordariomycetidae</taxon>
        <taxon>Sordariales</taxon>
        <taxon>Podosporaceae</taxon>
        <taxon>Podospora</taxon>
    </lineage>
</organism>
<dbReference type="PANTHER" id="PTHR15410">
    <property type="entry name" value="HIRA-INTERACTING PROTEIN 3"/>
    <property type="match status" value="1"/>
</dbReference>
<dbReference type="Proteomes" id="UP001301958">
    <property type="component" value="Unassembled WGS sequence"/>
</dbReference>
<feature type="compositionally biased region" description="Basic residues" evidence="1">
    <location>
        <begin position="92"/>
        <end position="105"/>
    </location>
</feature>
<dbReference type="GO" id="GO:0005634">
    <property type="term" value="C:nucleus"/>
    <property type="evidence" value="ECO:0007669"/>
    <property type="project" value="TreeGrafter"/>
</dbReference>